<name>A0A5E7AJU0_PSEFL</name>
<evidence type="ECO:0000313" key="1">
    <source>
        <dbReference type="EMBL" id="VVN79316.1"/>
    </source>
</evidence>
<dbReference type="InterPro" id="IPR009241">
    <property type="entry name" value="HigB-like"/>
</dbReference>
<gene>
    <name evidence="1" type="ORF">PS691_00960</name>
</gene>
<dbReference type="EMBL" id="CABVHQ010000006">
    <property type="protein sequence ID" value="VVN79316.1"/>
    <property type="molecule type" value="Genomic_DNA"/>
</dbReference>
<evidence type="ECO:0000313" key="2">
    <source>
        <dbReference type="Proteomes" id="UP000337909"/>
    </source>
</evidence>
<evidence type="ECO:0008006" key="3">
    <source>
        <dbReference type="Google" id="ProtNLM"/>
    </source>
</evidence>
<dbReference type="RefSeq" id="WP_150641048.1">
    <property type="nucleotide sequence ID" value="NZ_CABVHQ010000006.1"/>
</dbReference>
<dbReference type="AlphaFoldDB" id="A0A5E7AJU0"/>
<sequence length="122" mass="13828">MKWLIEFCDEFDPEFEAMAEAVQDELLAQLKVLERFGPELGRPHVDTLNGSKHANMKELRFKADDGVWRVAFAFDPERKAVVLVGGDKSGSSEKRFYKVLIKSADGRFDRHLASLKKENGNG</sequence>
<dbReference type="OrthoDB" id="330810at2"/>
<dbReference type="Pfam" id="PF05973">
    <property type="entry name" value="Gp49"/>
    <property type="match status" value="1"/>
</dbReference>
<reference evidence="1 2" key="1">
    <citation type="submission" date="2019-09" db="EMBL/GenBank/DDBJ databases">
        <authorList>
            <person name="Chandra G."/>
            <person name="Truman W A."/>
        </authorList>
    </citation>
    <scope>NUCLEOTIDE SEQUENCE [LARGE SCALE GENOMIC DNA]</scope>
    <source>
        <strain evidence="1">PS691</strain>
    </source>
</reference>
<proteinExistence type="predicted"/>
<dbReference type="Proteomes" id="UP000337909">
    <property type="component" value="Unassembled WGS sequence"/>
</dbReference>
<accession>A0A5E7AJU0</accession>
<protein>
    <recommendedName>
        <fullName evidence="3">Addiction module toxin RelE</fullName>
    </recommendedName>
</protein>
<organism evidence="1 2">
    <name type="scientific">Pseudomonas fluorescens</name>
    <dbReference type="NCBI Taxonomy" id="294"/>
    <lineage>
        <taxon>Bacteria</taxon>
        <taxon>Pseudomonadati</taxon>
        <taxon>Pseudomonadota</taxon>
        <taxon>Gammaproteobacteria</taxon>
        <taxon>Pseudomonadales</taxon>
        <taxon>Pseudomonadaceae</taxon>
        <taxon>Pseudomonas</taxon>
    </lineage>
</organism>